<dbReference type="FunFam" id="3.40.50.1010:FF:000051">
    <property type="entry name" value="Rad2-like endonuclease, putative (AFU_orthologue AFUA_3G13260)"/>
    <property type="match status" value="1"/>
</dbReference>
<dbReference type="InterPro" id="IPR006085">
    <property type="entry name" value="XPG_DNA_repair_N"/>
</dbReference>
<name>A0A084GBR7_PSEDA</name>
<reference evidence="6 7" key="1">
    <citation type="journal article" date="2014" name="Genome Announc.">
        <title>Draft genome sequence of the pathogenic fungus Scedosporium apiospermum.</title>
        <authorList>
            <person name="Vandeputte P."/>
            <person name="Ghamrawi S."/>
            <person name="Rechenmann M."/>
            <person name="Iltis A."/>
            <person name="Giraud S."/>
            <person name="Fleury M."/>
            <person name="Thornton C."/>
            <person name="Delhaes L."/>
            <person name="Meyer W."/>
            <person name="Papon N."/>
            <person name="Bouchara J.P."/>
        </authorList>
    </citation>
    <scope>NUCLEOTIDE SEQUENCE [LARGE SCALE GENOMIC DNA]</scope>
    <source>
        <strain evidence="6 7">IHEM 14462</strain>
    </source>
</reference>
<dbReference type="EMBL" id="JOWA01000087">
    <property type="protein sequence ID" value="KEZ44779.1"/>
    <property type="molecule type" value="Genomic_DNA"/>
</dbReference>
<dbReference type="Gene3D" id="1.10.150.20">
    <property type="entry name" value="5' to 3' exonuclease, C-terminal subdomain"/>
    <property type="match status" value="1"/>
</dbReference>
<dbReference type="Proteomes" id="UP000028545">
    <property type="component" value="Unassembled WGS sequence"/>
</dbReference>
<dbReference type="Pfam" id="PF18380">
    <property type="entry name" value="GEN1_C"/>
    <property type="match status" value="1"/>
</dbReference>
<evidence type="ECO:0000259" key="4">
    <source>
        <dbReference type="SMART" id="SM00484"/>
    </source>
</evidence>
<feature type="compositionally biased region" description="Basic and acidic residues" evidence="3">
    <location>
        <begin position="740"/>
        <end position="753"/>
    </location>
</feature>
<evidence type="ECO:0000313" key="6">
    <source>
        <dbReference type="EMBL" id="KEZ44779.1"/>
    </source>
</evidence>
<evidence type="ECO:0000256" key="1">
    <source>
        <dbReference type="ARBA" id="ARBA00022722"/>
    </source>
</evidence>
<dbReference type="Pfam" id="PF00752">
    <property type="entry name" value="XPG_N"/>
    <property type="match status" value="1"/>
</dbReference>
<evidence type="ECO:0000313" key="7">
    <source>
        <dbReference type="Proteomes" id="UP000028545"/>
    </source>
</evidence>
<dbReference type="CDD" id="cd09906">
    <property type="entry name" value="H3TH_YEN1"/>
    <property type="match status" value="1"/>
</dbReference>
<dbReference type="GO" id="GO:0017108">
    <property type="term" value="F:5'-flap endonuclease activity"/>
    <property type="evidence" value="ECO:0007669"/>
    <property type="project" value="TreeGrafter"/>
</dbReference>
<dbReference type="OMA" id="AWIPETV"/>
<feature type="compositionally biased region" description="Low complexity" evidence="3">
    <location>
        <begin position="625"/>
        <end position="635"/>
    </location>
</feature>
<feature type="domain" description="XPG N-terminal" evidence="5">
    <location>
        <begin position="1"/>
        <end position="95"/>
    </location>
</feature>
<dbReference type="PANTHER" id="PTHR11081">
    <property type="entry name" value="FLAP ENDONUCLEASE FAMILY MEMBER"/>
    <property type="match status" value="1"/>
</dbReference>
<dbReference type="InterPro" id="IPR037316">
    <property type="entry name" value="Yen1_H3TH"/>
</dbReference>
<dbReference type="AlphaFoldDB" id="A0A084GBR7"/>
<dbReference type="SUPFAM" id="SSF47807">
    <property type="entry name" value="5' to 3' exonuclease, C-terminal subdomain"/>
    <property type="match status" value="1"/>
</dbReference>
<keyword evidence="1" id="KW-0540">Nuclease</keyword>
<keyword evidence="7" id="KW-1185">Reference proteome</keyword>
<dbReference type="InterPro" id="IPR029060">
    <property type="entry name" value="PIN-like_dom_sf"/>
</dbReference>
<feature type="compositionally biased region" description="Low complexity" evidence="3">
    <location>
        <begin position="585"/>
        <end position="600"/>
    </location>
</feature>
<feature type="region of interest" description="Disordered" evidence="3">
    <location>
        <begin position="474"/>
        <end position="805"/>
    </location>
</feature>
<dbReference type="GO" id="GO:0008821">
    <property type="term" value="F:crossover junction DNA endonuclease activity"/>
    <property type="evidence" value="ECO:0007669"/>
    <property type="project" value="InterPro"/>
</dbReference>
<dbReference type="SMART" id="SM00484">
    <property type="entry name" value="XPGI"/>
    <property type="match status" value="1"/>
</dbReference>
<dbReference type="HOGENOM" id="CLU_007575_0_0_1"/>
<feature type="compositionally biased region" description="Polar residues" evidence="3">
    <location>
        <begin position="481"/>
        <end position="491"/>
    </location>
</feature>
<dbReference type="Gene3D" id="3.40.50.1010">
    <property type="entry name" value="5'-nuclease"/>
    <property type="match status" value="2"/>
</dbReference>
<dbReference type="InterPro" id="IPR041177">
    <property type="entry name" value="GEN1_C"/>
</dbReference>
<dbReference type="Pfam" id="PF00867">
    <property type="entry name" value="XPG_I"/>
    <property type="match status" value="1"/>
</dbReference>
<comment type="caution">
    <text evidence="6">The sequence shown here is derived from an EMBL/GenBank/DDBJ whole genome shotgun (WGS) entry which is preliminary data.</text>
</comment>
<dbReference type="PANTHER" id="PTHR11081:SF75">
    <property type="entry name" value="ENDONUCLEASE, PUTATIVE (AFU_ORTHOLOGUE AFUA_3G13260)-RELATED"/>
    <property type="match status" value="1"/>
</dbReference>
<dbReference type="GeneID" id="27721956"/>
<sequence>MGIKGIYAELGPGERVSLAKLAAETLEETGRPLRIAIDVSIWQFQIQAARGGTNPAIRTLFYRLARLLSHSIEPIFVFDGPRKPVFKRNKRSFSAPGDRTSSALVRRLIKLFGFQTHDAPGEAEAECALLQRHGIVDAVLSEDVDTIMFGCTRTLRNWTAEGTKGGKTPTHVSMYSVDAEDFLKSGLDREGMVLVALMSGGDYLPEGVPGCGPKVACAAARAGFGRSLCALKRSDEAGLREWREKLIRELRTNESGYFRTRHKALTIPEDFPNLEILRYYTHPVVSDPATLEKFKDDGRSWSQPVDMVTLRSFTEEIFDWTNRIGAEKLVRVLAPSLLVQKLMDRYRSRATDCSLEVAEQEESALIQKISGRRAHFSTDGTQELRVHFIPADIAGLDLDAEPEDAIVAFARNGLALNSDDEFGEEEAAVNAPKKRFDPTQLDAMWIPESVVKLGSPLKAEDFEAAERKKLLRKKVSKPKTVASSPKGTTIASPKRAPAAKTLDSWIKPTKASSSRTSPKPTTTSTQAPPTLKEPTPELSKPSRARAKPKSTTAAKATAKATRRKSPPAAPPSVPKSKHTKPLEPITISSSSTSSQKQTKTAWTLTNSQTSGPRTKKHPTPDFNLSASPPAAPTSSQEPILISSSPIPGRPETPPPTHRNAADKEDEARAETTPSRRTGTRDDKASPEGAPFGGLYTPPRLRLPSEPLDTPPWLKSTGSRKGGGKETRQGTLDGFLSSPSKVRDGSSVDKSPEKKKTKKGTPMKTASDAKIKKTTASSTGGQQRILFPTSKAGNLRPAKVGTSHVGASKVGVPSLAARHIFDDDDYDVEREKRRQSTVSVIDLTGDD</sequence>
<organism evidence="6 7">
    <name type="scientific">Pseudallescheria apiosperma</name>
    <name type="common">Scedosporium apiospermum</name>
    <dbReference type="NCBI Taxonomy" id="563466"/>
    <lineage>
        <taxon>Eukaryota</taxon>
        <taxon>Fungi</taxon>
        <taxon>Dikarya</taxon>
        <taxon>Ascomycota</taxon>
        <taxon>Pezizomycotina</taxon>
        <taxon>Sordariomycetes</taxon>
        <taxon>Hypocreomycetidae</taxon>
        <taxon>Microascales</taxon>
        <taxon>Microascaceae</taxon>
        <taxon>Scedosporium</taxon>
    </lineage>
</organism>
<accession>A0A084GBR7</accession>
<dbReference type="RefSeq" id="XP_016644578.1">
    <property type="nucleotide sequence ID" value="XM_016785796.1"/>
</dbReference>
<protein>
    <recommendedName>
        <fullName evidence="8">Flap structure-specific endonuclease</fullName>
    </recommendedName>
</protein>
<feature type="compositionally biased region" description="Low complexity" evidence="3">
    <location>
        <begin position="549"/>
        <end position="559"/>
    </location>
</feature>
<evidence type="ECO:0000256" key="2">
    <source>
        <dbReference type="ARBA" id="ARBA00022801"/>
    </source>
</evidence>
<dbReference type="OrthoDB" id="2959108at2759"/>
<dbReference type="SUPFAM" id="SSF88723">
    <property type="entry name" value="PIN domain-like"/>
    <property type="match status" value="1"/>
</dbReference>
<dbReference type="InterPro" id="IPR036279">
    <property type="entry name" value="5-3_exonuclease_C_sf"/>
</dbReference>
<evidence type="ECO:0000259" key="5">
    <source>
        <dbReference type="SMART" id="SM00485"/>
    </source>
</evidence>
<dbReference type="InterPro" id="IPR006084">
    <property type="entry name" value="XPG/Rad2"/>
</dbReference>
<dbReference type="VEuPathDB" id="FungiDB:SAPIO_CDS2884"/>
<feature type="domain" description="XPG-I" evidence="4">
    <location>
        <begin position="110"/>
        <end position="187"/>
    </location>
</feature>
<dbReference type="GO" id="GO:0006281">
    <property type="term" value="P:DNA repair"/>
    <property type="evidence" value="ECO:0007669"/>
    <property type="project" value="UniProtKB-ARBA"/>
</dbReference>
<dbReference type="InterPro" id="IPR006086">
    <property type="entry name" value="XPG-I_dom"/>
</dbReference>
<dbReference type="CDD" id="cd09870">
    <property type="entry name" value="PIN_YEN1"/>
    <property type="match status" value="1"/>
</dbReference>
<evidence type="ECO:0000256" key="3">
    <source>
        <dbReference type="SAM" id="MobiDB-lite"/>
    </source>
</evidence>
<dbReference type="FunFam" id="3.40.50.1010:FF:000037">
    <property type="entry name" value="Rad2-like endonuclease, putative (AFU_orthologue AFUA_3G13260)"/>
    <property type="match status" value="1"/>
</dbReference>
<evidence type="ECO:0008006" key="8">
    <source>
        <dbReference type="Google" id="ProtNLM"/>
    </source>
</evidence>
<gene>
    <name evidence="6" type="ORF">SAPIO_CDS2884</name>
</gene>
<proteinExistence type="predicted"/>
<dbReference type="KEGG" id="sapo:SAPIO_CDS2884"/>
<dbReference type="PRINTS" id="PR00853">
    <property type="entry name" value="XPGRADSUPER"/>
</dbReference>
<feature type="compositionally biased region" description="Low complexity" evidence="3">
    <location>
        <begin position="507"/>
        <end position="530"/>
    </location>
</feature>
<feature type="compositionally biased region" description="Polar residues" evidence="3">
    <location>
        <begin position="601"/>
        <end position="612"/>
    </location>
</feature>
<feature type="compositionally biased region" description="Basic and acidic residues" evidence="3">
    <location>
        <begin position="659"/>
        <end position="669"/>
    </location>
</feature>
<keyword evidence="2" id="KW-0378">Hydrolase</keyword>
<dbReference type="SMART" id="SM00485">
    <property type="entry name" value="XPGN"/>
    <property type="match status" value="1"/>
</dbReference>
<feature type="compositionally biased region" description="Pro residues" evidence="3">
    <location>
        <begin position="647"/>
        <end position="656"/>
    </location>
</feature>